<evidence type="ECO:0000259" key="1">
    <source>
        <dbReference type="SMART" id="SM00746"/>
    </source>
</evidence>
<feature type="domain" description="TRASH" evidence="1">
    <location>
        <begin position="17"/>
        <end position="53"/>
    </location>
</feature>
<comment type="caution">
    <text evidence="2">The sequence shown here is derived from an EMBL/GenBank/DDBJ whole genome shotgun (WGS) entry which is preliminary data.</text>
</comment>
<reference evidence="2" key="1">
    <citation type="journal article" date="2020" name="mSystems">
        <title>Genome- and Community-Level Interaction Insights into Carbon Utilization and Element Cycling Functions of Hydrothermarchaeota in Hydrothermal Sediment.</title>
        <authorList>
            <person name="Zhou Z."/>
            <person name="Liu Y."/>
            <person name="Xu W."/>
            <person name="Pan J."/>
            <person name="Luo Z.H."/>
            <person name="Li M."/>
        </authorList>
    </citation>
    <scope>NUCLEOTIDE SEQUENCE [LARGE SCALE GENOMIC DNA]</scope>
    <source>
        <strain evidence="2">SpSt-500</strain>
    </source>
</reference>
<organism evidence="2">
    <name type="scientific">Ignavibacterium album</name>
    <dbReference type="NCBI Taxonomy" id="591197"/>
    <lineage>
        <taxon>Bacteria</taxon>
        <taxon>Pseudomonadati</taxon>
        <taxon>Ignavibacteriota</taxon>
        <taxon>Ignavibacteria</taxon>
        <taxon>Ignavibacteriales</taxon>
        <taxon>Ignavibacteriaceae</taxon>
        <taxon>Ignavibacterium</taxon>
    </lineage>
</organism>
<name>A0A832CUS4_9BACT</name>
<protein>
    <submittedName>
        <fullName evidence="2">YHS domain-containing protein</fullName>
    </submittedName>
</protein>
<dbReference type="SUPFAM" id="SSF47240">
    <property type="entry name" value="Ferritin-like"/>
    <property type="match status" value="1"/>
</dbReference>
<dbReference type="GO" id="GO:0016491">
    <property type="term" value="F:oxidoreductase activity"/>
    <property type="evidence" value="ECO:0007669"/>
    <property type="project" value="InterPro"/>
</dbReference>
<gene>
    <name evidence="2" type="ORF">ENS56_00500</name>
</gene>
<dbReference type="InterPro" id="IPR009078">
    <property type="entry name" value="Ferritin-like_SF"/>
</dbReference>
<evidence type="ECO:0000313" key="2">
    <source>
        <dbReference type="EMBL" id="HGT46501.1"/>
    </source>
</evidence>
<sequence>MDDSKESLSNKPWNAVCPVKGNPIEEDTPTVEYNGKVYGFCCPGCDTKFAKNPEKYAKNLSEDGKRFIGKK</sequence>
<proteinExistence type="predicted"/>
<dbReference type="SMART" id="SM00746">
    <property type="entry name" value="TRASH"/>
    <property type="match status" value="1"/>
</dbReference>
<dbReference type="InterPro" id="IPR012348">
    <property type="entry name" value="RNR-like"/>
</dbReference>
<dbReference type="Gene3D" id="1.10.620.20">
    <property type="entry name" value="Ribonucleotide Reductase, subunit A"/>
    <property type="match status" value="1"/>
</dbReference>
<dbReference type="EMBL" id="DSVI01000004">
    <property type="protein sequence ID" value="HGT46501.1"/>
    <property type="molecule type" value="Genomic_DNA"/>
</dbReference>
<dbReference type="InterPro" id="IPR007029">
    <property type="entry name" value="YHS_dom"/>
</dbReference>
<dbReference type="Pfam" id="PF04945">
    <property type="entry name" value="YHS"/>
    <property type="match status" value="1"/>
</dbReference>
<accession>A0A832CUS4</accession>
<dbReference type="AlphaFoldDB" id="A0A832CUS4"/>
<dbReference type="InterPro" id="IPR011017">
    <property type="entry name" value="TRASH_dom"/>
</dbReference>